<accession>A0A0D5A0C1</accession>
<dbReference type="AlphaFoldDB" id="A0A0D5A0C1"/>
<name>A0A0D5A0C1_9HYPH</name>
<sequence>MLEHDGEKIEAVAQGAWNCYGIETSKLVRGEIGVGSGRGRNDTRRLFPLSQLTPR</sequence>
<gene>
    <name evidence="1" type="ORF">pLM19O2_p42</name>
</gene>
<organism evidence="1">
    <name type="scientific">Ochrobactrum sp. LM19</name>
    <dbReference type="NCBI Taxonomy" id="1449781"/>
    <lineage>
        <taxon>Bacteria</taxon>
        <taxon>Pseudomonadati</taxon>
        <taxon>Pseudomonadota</taxon>
        <taxon>Alphaproteobacteria</taxon>
        <taxon>Hyphomicrobiales</taxon>
        <taxon>Brucellaceae</taxon>
        <taxon>Brucella/Ochrobactrum group</taxon>
        <taxon>Ochrobactrum</taxon>
    </lineage>
</organism>
<reference evidence="1" key="1">
    <citation type="submission" date="2014-09" db="EMBL/GenBank/DDBJ databases">
        <title>The mobilome of the heavy metals and metalloids hypertolerant bacteria from the Lubin copper mine (Poland).</title>
        <authorList>
            <person name="Dziewit L."/>
            <person name="Bartosik D."/>
        </authorList>
    </citation>
    <scope>NUCLEOTIDE SEQUENCE</scope>
    <source>
        <plasmid evidence="1">pLM19O2</plasmid>
    </source>
</reference>
<keyword evidence="1" id="KW-0614">Plasmid</keyword>
<geneLocation type="plasmid" evidence="1">
    <name>pLM19O2</name>
</geneLocation>
<protein>
    <submittedName>
        <fullName evidence="1">Uncharacterized protein</fullName>
    </submittedName>
</protein>
<evidence type="ECO:0000313" key="1">
    <source>
        <dbReference type="EMBL" id="AJW29987.1"/>
    </source>
</evidence>
<dbReference type="EMBL" id="KM659092">
    <property type="protein sequence ID" value="AJW29987.1"/>
    <property type="molecule type" value="Genomic_DNA"/>
</dbReference>
<proteinExistence type="predicted"/>